<feature type="transmembrane region" description="Helical" evidence="1">
    <location>
        <begin position="88"/>
        <end position="106"/>
    </location>
</feature>
<keyword evidence="1" id="KW-0812">Transmembrane</keyword>
<accession>A0A1G2AC23</accession>
<dbReference type="Proteomes" id="UP000178315">
    <property type="component" value="Unassembled WGS sequence"/>
</dbReference>
<feature type="transmembrane region" description="Helical" evidence="1">
    <location>
        <begin position="202"/>
        <end position="222"/>
    </location>
</feature>
<name>A0A1G2AC23_9BACT</name>
<proteinExistence type="predicted"/>
<evidence type="ECO:0000256" key="1">
    <source>
        <dbReference type="SAM" id="Phobius"/>
    </source>
</evidence>
<feature type="transmembrane region" description="Helical" evidence="1">
    <location>
        <begin position="173"/>
        <end position="190"/>
    </location>
</feature>
<feature type="transmembrane region" description="Helical" evidence="1">
    <location>
        <begin position="229"/>
        <end position="249"/>
    </location>
</feature>
<gene>
    <name evidence="2" type="ORF">A3H61_03865</name>
</gene>
<protein>
    <submittedName>
        <fullName evidence="2">Uncharacterized protein</fullName>
    </submittedName>
</protein>
<organism evidence="2 3">
    <name type="scientific">Candidatus Jacksonbacteria bacterium RIFCSPLOWO2_02_FULL_44_20</name>
    <dbReference type="NCBI Taxonomy" id="1798460"/>
    <lineage>
        <taxon>Bacteria</taxon>
        <taxon>Candidatus Jacksoniibacteriota</taxon>
    </lineage>
</organism>
<evidence type="ECO:0000313" key="3">
    <source>
        <dbReference type="Proteomes" id="UP000178315"/>
    </source>
</evidence>
<keyword evidence="1" id="KW-0472">Membrane</keyword>
<comment type="caution">
    <text evidence="2">The sequence shown here is derived from an EMBL/GenBank/DDBJ whole genome shotgun (WGS) entry which is preliminary data.</text>
</comment>
<sequence>MKVTLKVGQSEVNLSGWNLVFMAIAGFGLIAPGPATSLLAGIESRLRGAGSAATSWFFDPRRNPAGGPPLPSRWSDILGGFEQIRSRLFWIYMIEMALLFIFYVGVSFIPYGGGIVCLVMILMALTPWAIFMFFGGEFLLPGLEALGQLMPSQVRAQAGGAVEALKRGLIRTMIPISILYLLLGIMAIFLSPPIMPRPGIGFLARSAVFALFLLAGALYIITGRLFFRTFAVLIVGGTVITVVGTHSWWRAPNMREKALDTANLKKLSDEAGLIHKLNFRKAYQSMPFWKEIQPAPNRIVSFETLPTGVVMEVGDISPYLPTGVQLLTKTTRQAAFWRVDRTTGNAELESLPAGTELGLIYQNATIPAGFAGTGPILEVRRRDDPSVQGFVQAIDTDYGVVHLAGPVAEVWMRSDPRVRGFVSVADMDARTDPWEDQPDGPPWWRRAWGYVGGPRPPDPVPTRLYSPPSATGTRGVPAGNQGTTPFVHGGTITILAGTGSWPVPVDGFSHELPGLKCPAEGVKKYFAITGPTGVRVLPMFKDAAGALQPFGAPWILTTGHRYGVVGASGSVGTIHVKAW</sequence>
<evidence type="ECO:0000313" key="2">
    <source>
        <dbReference type="EMBL" id="OGY74036.1"/>
    </source>
</evidence>
<reference evidence="2 3" key="1">
    <citation type="journal article" date="2016" name="Nat. Commun.">
        <title>Thousands of microbial genomes shed light on interconnected biogeochemical processes in an aquifer system.</title>
        <authorList>
            <person name="Anantharaman K."/>
            <person name="Brown C.T."/>
            <person name="Hug L.A."/>
            <person name="Sharon I."/>
            <person name="Castelle C.J."/>
            <person name="Probst A.J."/>
            <person name="Thomas B.C."/>
            <person name="Singh A."/>
            <person name="Wilkins M.J."/>
            <person name="Karaoz U."/>
            <person name="Brodie E.L."/>
            <person name="Williams K.H."/>
            <person name="Hubbard S.S."/>
            <person name="Banfield J.F."/>
        </authorList>
    </citation>
    <scope>NUCLEOTIDE SEQUENCE [LARGE SCALE GENOMIC DNA]</scope>
</reference>
<keyword evidence="1" id="KW-1133">Transmembrane helix</keyword>
<feature type="transmembrane region" description="Helical" evidence="1">
    <location>
        <begin position="20"/>
        <end position="42"/>
    </location>
</feature>
<dbReference type="AlphaFoldDB" id="A0A1G2AC23"/>
<dbReference type="EMBL" id="MHJU01000004">
    <property type="protein sequence ID" value="OGY74036.1"/>
    <property type="molecule type" value="Genomic_DNA"/>
</dbReference>